<dbReference type="SUPFAM" id="SSF53335">
    <property type="entry name" value="S-adenosyl-L-methionine-dependent methyltransferases"/>
    <property type="match status" value="1"/>
</dbReference>
<evidence type="ECO:0000256" key="2">
    <source>
        <dbReference type="ARBA" id="ARBA00022603"/>
    </source>
</evidence>
<proteinExistence type="predicted"/>
<dbReference type="InterPro" id="IPR029063">
    <property type="entry name" value="SAM-dependent_MTases_sf"/>
</dbReference>
<sequence>MSGCSAQDAIYLADEEICPEQDLQHEVDDQIYASEDEDEDGYFDDNVGLSAPPTPTPPYSAPCPTKIEISQVELGSDIIRLNDVVELVGDSQKEPATFQSGDFLLVRAILEDWKTRVFELRGYRLRRNKYYRPMFGSSSQEFNDLFLLLDVDTHKNLSPWMQGLETVKLEEVLRKRKCVFSTMSAAAFGVRQVNAHRDPCSNSVYNDAQWVFHMGTLIVRHVHIRERERDGTPYGGIVRRLYKREIVKFSSEQSTPPLTRNTDTYGVNAVPTRYQARTRAQSVEVDESPRKRLEQLPRKDRVYRFGDCFCGIGGTSEGAQRAGWHVAFGLENDPHAMEAYRGNFPGALHFEMNAHDFPLKADKDEHGVDLIHFSCPCQFWSDAHSVEGSGGANVHPDGNRTFTPLELALIQGLLLRFLFNGSRTNAKKQIGNVWSPTSAYHYFLTWAATLEAFDNQLIEAEDEIDDLYQFLEQKQVDFGKTPLIELDRYMLGGSNSTVKPRYRYISRLEKTVEPKVPLALWGRRKDLEPRALPVKRARTSPRAGFDGCVEIDRLRSLSIAPRSVSVEIQPSRPGSGHSRREKKRSRTENPSGRDYKRFQPQKRTKSDSALNSYKKTVYEISDDEE</sequence>
<dbReference type="EC" id="2.1.1.37" evidence="1"/>
<gene>
    <name evidence="6" type="ORF">E8E13_011436</name>
</gene>
<keyword evidence="4" id="KW-0949">S-adenosyl-L-methionine</keyword>
<dbReference type="PANTHER" id="PTHR10629">
    <property type="entry name" value="CYTOSINE-SPECIFIC METHYLTRANSFERASE"/>
    <property type="match status" value="1"/>
</dbReference>
<dbReference type="OrthoDB" id="414133at2759"/>
<keyword evidence="2" id="KW-0489">Methyltransferase</keyword>
<reference evidence="6" key="1">
    <citation type="submission" date="2019-04" db="EMBL/GenBank/DDBJ databases">
        <title>Sequencing of skin fungus with MAO and IRED activity.</title>
        <authorList>
            <person name="Marsaioli A.J."/>
            <person name="Bonatto J.M.C."/>
            <person name="Reis Junior O."/>
        </authorList>
    </citation>
    <scope>NUCLEOTIDE SEQUENCE</scope>
    <source>
        <strain evidence="6">30M1</strain>
    </source>
</reference>
<accession>A0A9P4TLM7</accession>
<evidence type="ECO:0000313" key="6">
    <source>
        <dbReference type="EMBL" id="KAF3008958.1"/>
    </source>
</evidence>
<dbReference type="GO" id="GO:0003886">
    <property type="term" value="F:DNA (cytosine-5-)-methyltransferase activity"/>
    <property type="evidence" value="ECO:0007669"/>
    <property type="project" value="UniProtKB-EC"/>
</dbReference>
<dbReference type="GO" id="GO:0032259">
    <property type="term" value="P:methylation"/>
    <property type="evidence" value="ECO:0007669"/>
    <property type="project" value="UniProtKB-KW"/>
</dbReference>
<name>A0A9P4TLM7_CURKU</name>
<dbReference type="AlphaFoldDB" id="A0A9P4TLM7"/>
<dbReference type="InterPro" id="IPR001525">
    <property type="entry name" value="C5_MeTfrase"/>
</dbReference>
<evidence type="ECO:0000256" key="4">
    <source>
        <dbReference type="ARBA" id="ARBA00022691"/>
    </source>
</evidence>
<evidence type="ECO:0000256" key="3">
    <source>
        <dbReference type="ARBA" id="ARBA00022679"/>
    </source>
</evidence>
<dbReference type="GO" id="GO:0005634">
    <property type="term" value="C:nucleus"/>
    <property type="evidence" value="ECO:0007669"/>
    <property type="project" value="TreeGrafter"/>
</dbReference>
<evidence type="ECO:0000256" key="5">
    <source>
        <dbReference type="SAM" id="MobiDB-lite"/>
    </source>
</evidence>
<dbReference type="GO" id="GO:0044027">
    <property type="term" value="P:negative regulation of gene expression via chromosomal CpG island methylation"/>
    <property type="evidence" value="ECO:0007669"/>
    <property type="project" value="TreeGrafter"/>
</dbReference>
<keyword evidence="7" id="KW-1185">Reference proteome</keyword>
<protein>
    <recommendedName>
        <fullName evidence="1">DNA (cytosine-5-)-methyltransferase</fullName>
        <ecNumber evidence="1">2.1.1.37</ecNumber>
    </recommendedName>
</protein>
<keyword evidence="3" id="KW-0808">Transferase</keyword>
<evidence type="ECO:0000313" key="7">
    <source>
        <dbReference type="Proteomes" id="UP000801428"/>
    </source>
</evidence>
<dbReference type="Pfam" id="PF00145">
    <property type="entry name" value="DNA_methylase"/>
    <property type="match status" value="1"/>
</dbReference>
<dbReference type="EMBL" id="SWKU01000003">
    <property type="protein sequence ID" value="KAF3008958.1"/>
    <property type="molecule type" value="Genomic_DNA"/>
</dbReference>
<organism evidence="6 7">
    <name type="scientific">Curvularia kusanoi</name>
    <name type="common">Cochliobolus kusanoi</name>
    <dbReference type="NCBI Taxonomy" id="90978"/>
    <lineage>
        <taxon>Eukaryota</taxon>
        <taxon>Fungi</taxon>
        <taxon>Dikarya</taxon>
        <taxon>Ascomycota</taxon>
        <taxon>Pezizomycotina</taxon>
        <taxon>Dothideomycetes</taxon>
        <taxon>Pleosporomycetidae</taxon>
        <taxon>Pleosporales</taxon>
        <taxon>Pleosporineae</taxon>
        <taxon>Pleosporaceae</taxon>
        <taxon>Curvularia</taxon>
    </lineage>
</organism>
<dbReference type="Gene3D" id="3.40.50.150">
    <property type="entry name" value="Vaccinia Virus protein VP39"/>
    <property type="match status" value="1"/>
</dbReference>
<comment type="caution">
    <text evidence="6">The sequence shown here is derived from an EMBL/GenBank/DDBJ whole genome shotgun (WGS) entry which is preliminary data.</text>
</comment>
<dbReference type="PANTHER" id="PTHR10629:SF52">
    <property type="entry name" value="DNA (CYTOSINE-5)-METHYLTRANSFERASE 1"/>
    <property type="match status" value="1"/>
</dbReference>
<feature type="region of interest" description="Disordered" evidence="5">
    <location>
        <begin position="565"/>
        <end position="625"/>
    </location>
</feature>
<dbReference type="GO" id="GO:0003677">
    <property type="term" value="F:DNA binding"/>
    <property type="evidence" value="ECO:0007669"/>
    <property type="project" value="TreeGrafter"/>
</dbReference>
<dbReference type="Proteomes" id="UP000801428">
    <property type="component" value="Unassembled WGS sequence"/>
</dbReference>
<evidence type="ECO:0000256" key="1">
    <source>
        <dbReference type="ARBA" id="ARBA00011975"/>
    </source>
</evidence>
<dbReference type="InterPro" id="IPR050390">
    <property type="entry name" value="C5-Methyltransferase"/>
</dbReference>